<dbReference type="Pfam" id="PF00249">
    <property type="entry name" value="Myb_DNA-binding"/>
    <property type="match status" value="2"/>
</dbReference>
<dbReference type="PANTHER" id="PTHR45885:SF1">
    <property type="entry name" value="CELL DIVISION CYCLE 5-LIKE PROTEIN"/>
    <property type="match status" value="1"/>
</dbReference>
<dbReference type="CDD" id="cd00167">
    <property type="entry name" value="SANT"/>
    <property type="match status" value="1"/>
</dbReference>
<feature type="domain" description="Myb-like" evidence="10">
    <location>
        <begin position="55"/>
        <end position="104"/>
    </location>
</feature>
<evidence type="ECO:0000256" key="4">
    <source>
        <dbReference type="ARBA" id="ARBA00022737"/>
    </source>
</evidence>
<feature type="domain" description="HTH myb-type" evidence="11">
    <location>
        <begin position="1"/>
        <end position="58"/>
    </location>
</feature>
<comment type="similarity">
    <text evidence="1">Belongs to the CEF1 family.</text>
</comment>
<keyword evidence="6" id="KW-0508">mRNA splicing</keyword>
<evidence type="ECO:0000259" key="11">
    <source>
        <dbReference type="PROSITE" id="PS51294"/>
    </source>
</evidence>
<gene>
    <name evidence="12" type="ORF">DIURU_005701</name>
</gene>
<evidence type="ECO:0000256" key="9">
    <source>
        <dbReference type="SAM" id="Coils"/>
    </source>
</evidence>
<feature type="coiled-coil region" evidence="9">
    <location>
        <begin position="478"/>
        <end position="527"/>
    </location>
</feature>
<dbReference type="Proteomes" id="UP000449547">
    <property type="component" value="Unassembled WGS sequence"/>
</dbReference>
<dbReference type="GeneID" id="54784352"/>
<evidence type="ECO:0000256" key="1">
    <source>
        <dbReference type="ARBA" id="ARBA00010506"/>
    </source>
</evidence>
<dbReference type="InterPro" id="IPR009057">
    <property type="entry name" value="Homeodomain-like_sf"/>
</dbReference>
<dbReference type="GO" id="GO:0000974">
    <property type="term" value="C:Prp19 complex"/>
    <property type="evidence" value="ECO:0007669"/>
    <property type="project" value="InterPro"/>
</dbReference>
<keyword evidence="2" id="KW-0507">mRNA processing</keyword>
<feature type="domain" description="Myb-like" evidence="10">
    <location>
        <begin position="7"/>
        <end position="54"/>
    </location>
</feature>
<evidence type="ECO:0000256" key="8">
    <source>
        <dbReference type="ARBA" id="ARBA00034837"/>
    </source>
</evidence>
<keyword evidence="4" id="KW-0677">Repeat</keyword>
<dbReference type="VEuPathDB" id="FungiDB:DIURU_005701"/>
<feature type="domain" description="HTH myb-type" evidence="11">
    <location>
        <begin position="60"/>
        <end position="108"/>
    </location>
</feature>
<name>A0A642UGM4_DIURU</name>
<dbReference type="AlphaFoldDB" id="A0A642UGM4"/>
<dbReference type="GO" id="GO:0005681">
    <property type="term" value="C:spliceosomal complex"/>
    <property type="evidence" value="ECO:0007669"/>
    <property type="project" value="UniProtKB-KW"/>
</dbReference>
<dbReference type="InterPro" id="IPR047242">
    <property type="entry name" value="CDC5L/Cef1"/>
</dbReference>
<evidence type="ECO:0000256" key="5">
    <source>
        <dbReference type="ARBA" id="ARBA00023125"/>
    </source>
</evidence>
<evidence type="ECO:0000256" key="6">
    <source>
        <dbReference type="ARBA" id="ARBA00023187"/>
    </source>
</evidence>
<sequence>MPPVYVKGGTWSSTEDEILKAAVQKYGLHEWSRVSSLLPKKSAKQAKARWQEWLNPQIIKSEWVREEDAKLLSLVKVLPNQWRTISSLMGRTSTQCAQRYQQLLDEVADGAEYADLGLSGPGIESIPGTDLGINTASMDAVDLEDSGDEQEQEMLVEAKARLASNQGKKAKRKARERLLKESRRLALIQKKRDLQEMGLRVSLSRKKKSKEFDYNANIPHERVPLSGLYQVDDENEAAAADLQDFEMKVKREGQVLHRESKKKEKTTESKRTIQGAAELINDLSKRPKLDLPSVSSKYDTTLDTQIAINKQQILEESTESSTIDSKFLKALFKKLPEAKFEFSAVIPPFGFGETIDLMPIPEPSVAQRLASQIDDEQAKTRRSQAVQMRLPIPIDRIRVPDDNDDSLTQKAQEMFNQLVRSDYRRYVDNSYRAPLVDDLEQADLDRIEELVQQQSHTPTHEMGDVPAYKLPQLTEETKEAIGRKIKELQDKHTNKRQDLDSITDMFAQREKTLLKRIHEKYAQLQNLDTALELSSKFSEDEQRWGEADKVRLERLVAEIGQQEQLQQMNLRQSA</sequence>
<evidence type="ECO:0000313" key="12">
    <source>
        <dbReference type="EMBL" id="KAA8896689.1"/>
    </source>
</evidence>
<evidence type="ECO:0000313" key="13">
    <source>
        <dbReference type="Proteomes" id="UP000449547"/>
    </source>
</evidence>
<evidence type="ECO:0000256" key="7">
    <source>
        <dbReference type="ARBA" id="ARBA00023242"/>
    </source>
</evidence>
<dbReference type="SUPFAM" id="SSF46689">
    <property type="entry name" value="Homeodomain-like"/>
    <property type="match status" value="1"/>
</dbReference>
<keyword evidence="9" id="KW-0175">Coiled coil</keyword>
<keyword evidence="3" id="KW-0747">Spliceosome</keyword>
<keyword evidence="7" id="KW-0539">Nucleus</keyword>
<dbReference type="InterPro" id="IPR001005">
    <property type="entry name" value="SANT/Myb"/>
</dbReference>
<reference evidence="12 13" key="1">
    <citation type="submission" date="2019-07" db="EMBL/GenBank/DDBJ databases">
        <title>Genome assembly of two rare yeast pathogens: Diutina rugosa and Trichomonascus ciferrii.</title>
        <authorList>
            <person name="Mixao V."/>
            <person name="Saus E."/>
            <person name="Hansen A."/>
            <person name="Lass-Flor C."/>
            <person name="Gabaldon T."/>
        </authorList>
    </citation>
    <scope>NUCLEOTIDE SEQUENCE [LARGE SCALE GENOMIC DNA]</scope>
    <source>
        <strain evidence="12 13">CBS 613</strain>
    </source>
</reference>
<organism evidence="12 13">
    <name type="scientific">Diutina rugosa</name>
    <name type="common">Yeast</name>
    <name type="synonym">Candida rugosa</name>
    <dbReference type="NCBI Taxonomy" id="5481"/>
    <lineage>
        <taxon>Eukaryota</taxon>
        <taxon>Fungi</taxon>
        <taxon>Dikarya</taxon>
        <taxon>Ascomycota</taxon>
        <taxon>Saccharomycotina</taxon>
        <taxon>Pichiomycetes</taxon>
        <taxon>Debaryomycetaceae</taxon>
        <taxon>Diutina</taxon>
    </lineage>
</organism>
<dbReference type="CDD" id="cd11659">
    <property type="entry name" value="SANT_CDC5_II"/>
    <property type="match status" value="1"/>
</dbReference>
<dbReference type="OrthoDB" id="1410009at2759"/>
<dbReference type="InterPro" id="IPR017930">
    <property type="entry name" value="Myb_dom"/>
</dbReference>
<dbReference type="PROSITE" id="PS50090">
    <property type="entry name" value="MYB_LIKE"/>
    <property type="match status" value="2"/>
</dbReference>
<evidence type="ECO:0000256" key="2">
    <source>
        <dbReference type="ARBA" id="ARBA00022664"/>
    </source>
</evidence>
<dbReference type="PANTHER" id="PTHR45885">
    <property type="entry name" value="CELL DIVISION CYCLE 5-LIKE PROTEIN"/>
    <property type="match status" value="1"/>
</dbReference>
<comment type="caution">
    <text evidence="12">The sequence shown here is derived from an EMBL/GenBank/DDBJ whole genome shotgun (WGS) entry which is preliminary data.</text>
</comment>
<dbReference type="InterPro" id="IPR047240">
    <property type="entry name" value="SANT_CDC5L_II"/>
</dbReference>
<proteinExistence type="inferred from homology"/>
<dbReference type="EMBL" id="SWFT01000163">
    <property type="protein sequence ID" value="KAA8896689.1"/>
    <property type="molecule type" value="Genomic_DNA"/>
</dbReference>
<dbReference type="GO" id="GO:0003677">
    <property type="term" value="F:DNA binding"/>
    <property type="evidence" value="ECO:0007669"/>
    <property type="project" value="UniProtKB-KW"/>
</dbReference>
<protein>
    <recommendedName>
        <fullName evidence="8">Pre-mRNA-splicing factor CEF1</fullName>
    </recommendedName>
</protein>
<keyword evidence="13" id="KW-1185">Reference proteome</keyword>
<keyword evidence="5" id="KW-0238">DNA-binding</keyword>
<dbReference type="RefSeq" id="XP_034009549.1">
    <property type="nucleotide sequence ID" value="XM_034158713.1"/>
</dbReference>
<evidence type="ECO:0000256" key="3">
    <source>
        <dbReference type="ARBA" id="ARBA00022728"/>
    </source>
</evidence>
<dbReference type="Gene3D" id="1.10.10.60">
    <property type="entry name" value="Homeodomain-like"/>
    <property type="match status" value="2"/>
</dbReference>
<dbReference type="PROSITE" id="PS51294">
    <property type="entry name" value="HTH_MYB"/>
    <property type="match status" value="2"/>
</dbReference>
<accession>A0A642UGM4</accession>
<evidence type="ECO:0000259" key="10">
    <source>
        <dbReference type="PROSITE" id="PS50090"/>
    </source>
</evidence>
<dbReference type="SMART" id="SM00717">
    <property type="entry name" value="SANT"/>
    <property type="match status" value="2"/>
</dbReference>
<dbReference type="GO" id="GO:0000398">
    <property type="term" value="P:mRNA splicing, via spliceosome"/>
    <property type="evidence" value="ECO:0007669"/>
    <property type="project" value="InterPro"/>
</dbReference>